<evidence type="ECO:0000313" key="2">
    <source>
        <dbReference type="EMBL" id="EYF08060.1"/>
    </source>
</evidence>
<comment type="caution">
    <text evidence="2">The sequence shown here is derived from an EMBL/GenBank/DDBJ whole genome shotgun (WGS) entry which is preliminary data.</text>
</comment>
<keyword evidence="3" id="KW-1185">Reference proteome</keyword>
<reference evidence="2 3" key="1">
    <citation type="submission" date="2013-05" db="EMBL/GenBank/DDBJ databases">
        <title>Genome assembly of Chondromyces apiculatus DSM 436.</title>
        <authorList>
            <person name="Sharma G."/>
            <person name="Khatri I."/>
            <person name="Kaur C."/>
            <person name="Mayilraj S."/>
            <person name="Subramanian S."/>
        </authorList>
    </citation>
    <scope>NUCLEOTIDE SEQUENCE [LARGE SCALE GENOMIC DNA]</scope>
    <source>
        <strain evidence="2 3">DSM 436</strain>
    </source>
</reference>
<dbReference type="EMBL" id="ASRX01000005">
    <property type="protein sequence ID" value="EYF08060.1"/>
    <property type="molecule type" value="Genomic_DNA"/>
</dbReference>
<feature type="region of interest" description="Disordered" evidence="1">
    <location>
        <begin position="1"/>
        <end position="31"/>
    </location>
</feature>
<dbReference type="OrthoDB" id="272075at2"/>
<organism evidence="2 3">
    <name type="scientific">Chondromyces apiculatus DSM 436</name>
    <dbReference type="NCBI Taxonomy" id="1192034"/>
    <lineage>
        <taxon>Bacteria</taxon>
        <taxon>Pseudomonadati</taxon>
        <taxon>Myxococcota</taxon>
        <taxon>Polyangia</taxon>
        <taxon>Polyangiales</taxon>
        <taxon>Polyangiaceae</taxon>
        <taxon>Chondromyces</taxon>
    </lineage>
</organism>
<protein>
    <recommendedName>
        <fullName evidence="4">DUF2345 domain-containing protein</fullName>
    </recommendedName>
</protein>
<evidence type="ECO:0008006" key="4">
    <source>
        <dbReference type="Google" id="ProtNLM"/>
    </source>
</evidence>
<feature type="compositionally biased region" description="Low complexity" evidence="1">
    <location>
        <begin position="8"/>
        <end position="20"/>
    </location>
</feature>
<sequence length="159" mass="16490">MNAREPADTTASDTTASDQASGRDAAPQEPQADVRTLALAHGHALVVSGDQERNVLHLKDPSGAASLEIAIGPEGIRLMVRGAGLSLATTGALAIEAESLSLHGKNGVSVTTEGDARIEAGGLLETVGRSQHIRSARGDVRVQANDDVRLEGERIRLNS</sequence>
<dbReference type="Proteomes" id="UP000019678">
    <property type="component" value="Unassembled WGS sequence"/>
</dbReference>
<dbReference type="AlphaFoldDB" id="A0A017TGY8"/>
<gene>
    <name evidence="2" type="ORF">CAP_5820</name>
</gene>
<accession>A0A017TGY8</accession>
<name>A0A017TGY8_9BACT</name>
<dbReference type="STRING" id="1192034.CAP_5820"/>
<dbReference type="RefSeq" id="WP_052374053.1">
    <property type="nucleotide sequence ID" value="NZ_ASRX01000005.1"/>
</dbReference>
<proteinExistence type="predicted"/>
<evidence type="ECO:0000256" key="1">
    <source>
        <dbReference type="SAM" id="MobiDB-lite"/>
    </source>
</evidence>
<evidence type="ECO:0000313" key="3">
    <source>
        <dbReference type="Proteomes" id="UP000019678"/>
    </source>
</evidence>